<organism evidence="2 3">
    <name type="scientific">Aquimarina brevivitae</name>
    <dbReference type="NCBI Taxonomy" id="323412"/>
    <lineage>
        <taxon>Bacteria</taxon>
        <taxon>Pseudomonadati</taxon>
        <taxon>Bacteroidota</taxon>
        <taxon>Flavobacteriia</taxon>
        <taxon>Flavobacteriales</taxon>
        <taxon>Flavobacteriaceae</taxon>
        <taxon>Aquimarina</taxon>
    </lineage>
</organism>
<keyword evidence="1" id="KW-0812">Transmembrane</keyword>
<dbReference type="Proteomes" id="UP000292262">
    <property type="component" value="Unassembled WGS sequence"/>
</dbReference>
<name>A0A4Q7P593_9FLAO</name>
<gene>
    <name evidence="2" type="ORF">EV197_2463</name>
</gene>
<evidence type="ECO:0000313" key="2">
    <source>
        <dbReference type="EMBL" id="RZS93882.1"/>
    </source>
</evidence>
<evidence type="ECO:0000256" key="1">
    <source>
        <dbReference type="SAM" id="Phobius"/>
    </source>
</evidence>
<evidence type="ECO:0000313" key="3">
    <source>
        <dbReference type="Proteomes" id="UP000292262"/>
    </source>
</evidence>
<protein>
    <submittedName>
        <fullName evidence="2">Uncharacterized protein DUF748</fullName>
    </submittedName>
</protein>
<accession>A0A4Q7P593</accession>
<dbReference type="AlphaFoldDB" id="A0A4Q7P593"/>
<dbReference type="RefSeq" id="WP_130286987.1">
    <property type="nucleotide sequence ID" value="NZ_SGXE01000002.1"/>
</dbReference>
<keyword evidence="1" id="KW-0472">Membrane</keyword>
<keyword evidence="1" id="KW-1133">Transmembrane helix</keyword>
<proteinExistence type="predicted"/>
<feature type="transmembrane region" description="Helical" evidence="1">
    <location>
        <begin position="7"/>
        <end position="28"/>
    </location>
</feature>
<comment type="caution">
    <text evidence="2">The sequence shown here is derived from an EMBL/GenBank/DDBJ whole genome shotgun (WGS) entry which is preliminary data.</text>
</comment>
<dbReference type="OrthoDB" id="1412480at2"/>
<reference evidence="2 3" key="1">
    <citation type="submission" date="2019-02" db="EMBL/GenBank/DDBJ databases">
        <title>Genomic Encyclopedia of Type Strains, Phase IV (KMG-IV): sequencing the most valuable type-strain genomes for metagenomic binning, comparative biology and taxonomic classification.</title>
        <authorList>
            <person name="Goeker M."/>
        </authorList>
    </citation>
    <scope>NUCLEOTIDE SEQUENCE [LARGE SCALE GENOMIC DNA]</scope>
    <source>
        <strain evidence="2 3">DSM 17196</strain>
    </source>
</reference>
<keyword evidence="3" id="KW-1185">Reference proteome</keyword>
<dbReference type="EMBL" id="SGXE01000002">
    <property type="protein sequence ID" value="RZS93882.1"/>
    <property type="molecule type" value="Genomic_DNA"/>
</dbReference>
<sequence length="503" mass="57000">MKFSRKYGIALLTIGCMALLYIGIVIWAKATIKEQLQSLNSTDQELQYTDMSLSLFSRSCTISDVYAEKKNKFKVSASQCSLSGVDILSLLRGDKIIVNNLVIDTPNIILYSKDSTTTQEKKNIQALSTSVWIKNIQLTKGSFLQKNKNDSIQAIAVDSFSLDIQDFRLDSNTVKQKIPFTLKDISGNVRTIKTHLNNYYQFTIDQLNIASSYIHLINYAITPTVSEQNFLQQIHKEQDYMKLQGASLKINSPQFIESNDLLMIKSKTVLIDSLQFDISRNKKLPDDTSKKKLYSTLLKDLPFKISIDSLVATKSYIKYTEQPDSKLDPGVLEFHNLSLNSSSISTLPDAKKVNIVINADYMNQAPITFNWEMDMRATDDAFTIQGSIKDVEAASINAFIAPTLHIEAEGKLSEFYFTFSGNKHRALGDASIHYDHLKLKPLRHKAKMLTSILTRAANLMIGKQKHKGRVTKKDIKVERDPTKSFWNYVWLCIRRGLIKTVES</sequence>